<dbReference type="AlphaFoldDB" id="A0A5C4TBY8"/>
<comment type="function">
    <text evidence="3">Nucleoside triphosphate pyrophosphatase that hydrolyzes dTTP and UTP. May have a dual role in cell division arrest and in preventing the incorporation of modified nucleotides into cellular nucleic acids.</text>
</comment>
<comment type="catalytic activity">
    <reaction evidence="3">
        <text>UTP + H2O = UMP + diphosphate + H(+)</text>
        <dbReference type="Rhea" id="RHEA:29395"/>
        <dbReference type="ChEBI" id="CHEBI:15377"/>
        <dbReference type="ChEBI" id="CHEBI:15378"/>
        <dbReference type="ChEBI" id="CHEBI:33019"/>
        <dbReference type="ChEBI" id="CHEBI:46398"/>
        <dbReference type="ChEBI" id="CHEBI:57865"/>
        <dbReference type="EC" id="3.6.1.9"/>
    </reaction>
</comment>
<evidence type="ECO:0000256" key="2">
    <source>
        <dbReference type="ARBA" id="ARBA00022801"/>
    </source>
</evidence>
<dbReference type="GO" id="GO:0005737">
    <property type="term" value="C:cytoplasm"/>
    <property type="evidence" value="ECO:0007669"/>
    <property type="project" value="UniProtKB-SubCell"/>
</dbReference>
<evidence type="ECO:0000256" key="3">
    <source>
        <dbReference type="HAMAP-Rule" id="MF_00528"/>
    </source>
</evidence>
<dbReference type="Proteomes" id="UP000307943">
    <property type="component" value="Unassembled WGS sequence"/>
</dbReference>
<dbReference type="PANTHER" id="PTHR43213:SF5">
    <property type="entry name" value="BIFUNCTIONAL DTTP_UTP PYROPHOSPHATASE_METHYLTRANSFERASE PROTEIN-RELATED"/>
    <property type="match status" value="1"/>
</dbReference>
<dbReference type="GO" id="GO:0036218">
    <property type="term" value="F:dTTP diphosphatase activity"/>
    <property type="evidence" value="ECO:0007669"/>
    <property type="project" value="RHEA"/>
</dbReference>
<evidence type="ECO:0000256" key="1">
    <source>
        <dbReference type="ARBA" id="ARBA00001968"/>
    </source>
</evidence>
<dbReference type="OrthoDB" id="9807767at2"/>
<keyword evidence="2 3" id="KW-0378">Hydrolase</keyword>
<dbReference type="GO" id="GO:0036221">
    <property type="term" value="F:UTP diphosphatase activity"/>
    <property type="evidence" value="ECO:0007669"/>
    <property type="project" value="RHEA"/>
</dbReference>
<dbReference type="InterPro" id="IPR029001">
    <property type="entry name" value="ITPase-like_fam"/>
</dbReference>
<organism evidence="4 5">
    <name type="scientific">Paenibacillus hemerocallicola</name>
    <dbReference type="NCBI Taxonomy" id="1172614"/>
    <lineage>
        <taxon>Bacteria</taxon>
        <taxon>Bacillati</taxon>
        <taxon>Bacillota</taxon>
        <taxon>Bacilli</taxon>
        <taxon>Bacillales</taxon>
        <taxon>Paenibacillaceae</taxon>
        <taxon>Paenibacillus</taxon>
    </lineage>
</organism>
<comment type="subcellular location">
    <subcellularLocation>
        <location evidence="3">Cytoplasm</location>
    </subcellularLocation>
</comment>
<comment type="cofactor">
    <cofactor evidence="1 3">
        <name>a divalent metal cation</name>
        <dbReference type="ChEBI" id="CHEBI:60240"/>
    </cofactor>
</comment>
<dbReference type="EC" id="3.6.1.9" evidence="3"/>
<keyword evidence="5" id="KW-1185">Reference proteome</keyword>
<dbReference type="GO" id="GO:0009117">
    <property type="term" value="P:nucleotide metabolic process"/>
    <property type="evidence" value="ECO:0007669"/>
    <property type="project" value="UniProtKB-KW"/>
</dbReference>
<dbReference type="RefSeq" id="WP_139601916.1">
    <property type="nucleotide sequence ID" value="NZ_VDCQ01000010.1"/>
</dbReference>
<feature type="active site" description="Proton acceptor" evidence="3">
    <location>
        <position position="74"/>
    </location>
</feature>
<dbReference type="SUPFAM" id="SSF52972">
    <property type="entry name" value="ITPase-like"/>
    <property type="match status" value="1"/>
</dbReference>
<dbReference type="CDD" id="cd00555">
    <property type="entry name" value="Maf"/>
    <property type="match status" value="1"/>
</dbReference>
<dbReference type="HAMAP" id="MF_00528">
    <property type="entry name" value="Maf"/>
    <property type="match status" value="1"/>
</dbReference>
<dbReference type="Gene3D" id="3.90.950.10">
    <property type="match status" value="1"/>
</dbReference>
<reference evidence="4 5" key="1">
    <citation type="submission" date="2019-05" db="EMBL/GenBank/DDBJ databases">
        <title>We sequenced the genome of Paenibacillus hemerocallicola KCTC 33185 for further insight into its adaptation and study the phylogeny of Paenibacillus.</title>
        <authorList>
            <person name="Narsing Rao M.P."/>
        </authorList>
    </citation>
    <scope>NUCLEOTIDE SEQUENCE [LARGE SCALE GENOMIC DNA]</scope>
    <source>
        <strain evidence="4 5">KCTC 33185</strain>
    </source>
</reference>
<feature type="site" description="Important for substrate specificity" evidence="3">
    <location>
        <position position="190"/>
    </location>
</feature>
<comment type="catalytic activity">
    <reaction evidence="3">
        <text>dTTP + H2O = dTMP + diphosphate + H(+)</text>
        <dbReference type="Rhea" id="RHEA:28534"/>
        <dbReference type="ChEBI" id="CHEBI:15377"/>
        <dbReference type="ChEBI" id="CHEBI:15378"/>
        <dbReference type="ChEBI" id="CHEBI:33019"/>
        <dbReference type="ChEBI" id="CHEBI:37568"/>
        <dbReference type="ChEBI" id="CHEBI:63528"/>
        <dbReference type="EC" id="3.6.1.9"/>
    </reaction>
</comment>
<dbReference type="Pfam" id="PF02545">
    <property type="entry name" value="Maf"/>
    <property type="match status" value="1"/>
</dbReference>
<proteinExistence type="inferred from homology"/>
<keyword evidence="3" id="KW-0963">Cytoplasm</keyword>
<gene>
    <name evidence="4" type="ORF">FE784_09260</name>
</gene>
<evidence type="ECO:0000313" key="5">
    <source>
        <dbReference type="Proteomes" id="UP000307943"/>
    </source>
</evidence>
<name>A0A5C4TBY8_9BACL</name>
<dbReference type="EMBL" id="VDCQ01000010">
    <property type="protein sequence ID" value="TNJ66451.1"/>
    <property type="molecule type" value="Genomic_DNA"/>
</dbReference>
<accession>A0A5C4TBY8</accession>
<dbReference type="PIRSF" id="PIRSF006305">
    <property type="entry name" value="Maf"/>
    <property type="match status" value="1"/>
</dbReference>
<comment type="caution">
    <text evidence="3">Lacks conserved residue(s) required for the propagation of feature annotation.</text>
</comment>
<feature type="site" description="Important for substrate specificity" evidence="3">
    <location>
        <position position="75"/>
    </location>
</feature>
<comment type="caution">
    <text evidence="4">The sequence shown here is derived from an EMBL/GenBank/DDBJ whole genome shotgun (WGS) entry which is preliminary data.</text>
</comment>
<dbReference type="InterPro" id="IPR003697">
    <property type="entry name" value="Maf-like"/>
</dbReference>
<evidence type="ECO:0000313" key="4">
    <source>
        <dbReference type="EMBL" id="TNJ66451.1"/>
    </source>
</evidence>
<keyword evidence="3" id="KW-0546">Nucleotide metabolism</keyword>
<sequence length="230" mass="24596">MVQPTLILASGSPRRQELIRTFGLAVRIDPADVDESMPEGTPPDVLVEQLSLRKAQAVSSRGGHEEGGIVIGSDTVVVLDGRILGKPRDERDAIDMLWALAGRTHRVYTGIACIGIGLPDKGGYDGTAADVRFGDLGQYRTVADSTSGHPLAILGHTVSSVTFRPMSDEEIAAYVKTGEPLDKAGSYGVQGLGAVFVEKIVGDFYGIMGLPLNLLYTMLLRLGVRFFDHS</sequence>
<protein>
    <recommendedName>
        <fullName evidence="3">dTTP/UTP pyrophosphatase</fullName>
        <shortName evidence="3">dTTPase/UTPase</shortName>
        <ecNumber evidence="3">3.6.1.9</ecNumber>
    </recommendedName>
    <alternativeName>
        <fullName evidence="3">Nucleoside triphosphate pyrophosphatase</fullName>
    </alternativeName>
    <alternativeName>
        <fullName evidence="3">Nucleotide pyrophosphatase</fullName>
        <shortName evidence="3">Nucleotide PPase</shortName>
    </alternativeName>
</protein>
<comment type="similarity">
    <text evidence="3">Belongs to the Maf family. YhdE subfamily.</text>
</comment>
<dbReference type="PANTHER" id="PTHR43213">
    <property type="entry name" value="BIFUNCTIONAL DTTP/UTP PYROPHOSPHATASE/METHYLTRANSFERASE PROTEIN-RELATED"/>
    <property type="match status" value="1"/>
</dbReference>
<feature type="site" description="Important for substrate specificity" evidence="3">
    <location>
        <position position="14"/>
    </location>
</feature>